<protein>
    <recommendedName>
        <fullName evidence="2">Porin</fullName>
    </recommendedName>
</protein>
<comment type="caution">
    <text evidence="1">The sequence shown here is derived from an EMBL/GenBank/DDBJ whole genome shotgun (WGS) entry which is preliminary data.</text>
</comment>
<accession>T1B3Y2</accession>
<dbReference type="AlphaFoldDB" id="T1B3Y2"/>
<dbReference type="InterPro" id="IPR011486">
    <property type="entry name" value="BBP2"/>
</dbReference>
<dbReference type="Gene3D" id="2.40.160.10">
    <property type="entry name" value="Porin"/>
    <property type="match status" value="1"/>
</dbReference>
<reference evidence="1" key="1">
    <citation type="submission" date="2013-08" db="EMBL/GenBank/DDBJ databases">
        <authorList>
            <person name="Mendez C."/>
            <person name="Richter M."/>
            <person name="Ferrer M."/>
            <person name="Sanchez J."/>
        </authorList>
    </citation>
    <scope>NUCLEOTIDE SEQUENCE</scope>
</reference>
<reference evidence="1" key="2">
    <citation type="journal article" date="2014" name="ISME J.">
        <title>Microbial stratification in low pH oxic and suboxic macroscopic growths along an acid mine drainage.</title>
        <authorList>
            <person name="Mendez-Garcia C."/>
            <person name="Mesa V."/>
            <person name="Sprenger R.R."/>
            <person name="Richter M."/>
            <person name="Diez M.S."/>
            <person name="Solano J."/>
            <person name="Bargiela R."/>
            <person name="Golyshina O.V."/>
            <person name="Manteca A."/>
            <person name="Ramos J.L."/>
            <person name="Gallego J.R."/>
            <person name="Llorente I."/>
            <person name="Martins Dos Santos V.A."/>
            <person name="Jensen O.N."/>
            <person name="Pelaez A.I."/>
            <person name="Sanchez J."/>
            <person name="Ferrer M."/>
        </authorList>
    </citation>
    <scope>NUCLEOTIDE SEQUENCE</scope>
</reference>
<dbReference type="InterPro" id="IPR023614">
    <property type="entry name" value="Porin_dom_sf"/>
</dbReference>
<dbReference type="Pfam" id="PF07642">
    <property type="entry name" value="BBP2"/>
    <property type="match status" value="1"/>
</dbReference>
<dbReference type="EMBL" id="AUZX01006551">
    <property type="protein sequence ID" value="EQD63293.1"/>
    <property type="molecule type" value="Genomic_DNA"/>
</dbReference>
<proteinExistence type="predicted"/>
<evidence type="ECO:0008006" key="2">
    <source>
        <dbReference type="Google" id="ProtNLM"/>
    </source>
</evidence>
<organism evidence="1">
    <name type="scientific">mine drainage metagenome</name>
    <dbReference type="NCBI Taxonomy" id="410659"/>
    <lineage>
        <taxon>unclassified sequences</taxon>
        <taxon>metagenomes</taxon>
        <taxon>ecological metagenomes</taxon>
    </lineage>
</organism>
<name>T1B3Y2_9ZZZZ</name>
<sequence length="353" mass="36495">MLAATPGLSITGYVAATYDHFDTSSTTLRAFDTTPNGFRLNQAALTVAYLPSSGAGAQVTLIGGSDAKILRNGEIPLCVTSAGAQGCSSSQFDPMTAFAQYAAGSLTVMAGKFPTLAGAEVMNPAADTNISRSILFWDMEPSTLTGLRATYAVSGALTLTAGVDNGWNFTSSPANTAKTIELGVTGSPSKMFSYSGAYYRGQSPLYGGSATGVLQLLDLVGTVNATSSLSFVGNIDILSKGDYLGAGTGTGHANGLALYANYTINPMFMLSARGEYIDDKNGIVTTNAGGVLPAGVLSNKLKELTLTLNYACASNLKLSAEVRQDKSAAPVFTRNGSSTTRQTSLELQAVYSF</sequence>
<dbReference type="SUPFAM" id="SSF56935">
    <property type="entry name" value="Porins"/>
    <property type="match status" value="1"/>
</dbReference>
<evidence type="ECO:0000313" key="1">
    <source>
        <dbReference type="EMBL" id="EQD63293.1"/>
    </source>
</evidence>
<gene>
    <name evidence="1" type="ORF">B1A_09203</name>
</gene>